<dbReference type="AlphaFoldDB" id="A0A372NTG6"/>
<feature type="transmembrane region" description="Helical" evidence="10">
    <location>
        <begin position="445"/>
        <end position="463"/>
    </location>
</feature>
<dbReference type="InterPro" id="IPR036890">
    <property type="entry name" value="HATPase_C_sf"/>
</dbReference>
<evidence type="ECO:0000256" key="1">
    <source>
        <dbReference type="ARBA" id="ARBA00000085"/>
    </source>
</evidence>
<keyword evidence="10" id="KW-1133">Transmembrane helix</keyword>
<keyword evidence="9" id="KW-0902">Two-component regulatory system</keyword>
<dbReference type="PANTHER" id="PTHR43065">
    <property type="entry name" value="SENSOR HISTIDINE KINASE"/>
    <property type="match status" value="1"/>
</dbReference>
<dbReference type="EMBL" id="QWDC01000002">
    <property type="protein sequence ID" value="RFZ92545.1"/>
    <property type="molecule type" value="Genomic_DNA"/>
</dbReference>
<comment type="subcellular location">
    <subcellularLocation>
        <location evidence="2">Membrane</location>
    </subcellularLocation>
</comment>
<organism evidence="13 14">
    <name type="scientific">Mucilaginibacter conchicola</name>
    <dbReference type="NCBI Taxonomy" id="2303333"/>
    <lineage>
        <taxon>Bacteria</taxon>
        <taxon>Pseudomonadati</taxon>
        <taxon>Bacteroidota</taxon>
        <taxon>Sphingobacteriia</taxon>
        <taxon>Sphingobacteriales</taxon>
        <taxon>Sphingobacteriaceae</taxon>
        <taxon>Mucilaginibacter</taxon>
    </lineage>
</organism>
<evidence type="ECO:0000256" key="4">
    <source>
        <dbReference type="ARBA" id="ARBA00022553"/>
    </source>
</evidence>
<dbReference type="Proteomes" id="UP000264217">
    <property type="component" value="Unassembled WGS sequence"/>
</dbReference>
<dbReference type="GO" id="GO:0005524">
    <property type="term" value="F:ATP binding"/>
    <property type="evidence" value="ECO:0007669"/>
    <property type="project" value="UniProtKB-KW"/>
</dbReference>
<dbReference type="SMART" id="SM00387">
    <property type="entry name" value="HATPase_c"/>
    <property type="match status" value="1"/>
</dbReference>
<keyword evidence="5" id="KW-0808">Transferase</keyword>
<dbReference type="CDD" id="cd00082">
    <property type="entry name" value="HisKA"/>
    <property type="match status" value="1"/>
</dbReference>
<comment type="catalytic activity">
    <reaction evidence="1">
        <text>ATP + protein L-histidine = ADP + protein N-phospho-L-histidine.</text>
        <dbReference type="EC" id="2.7.13.3"/>
    </reaction>
</comment>
<dbReference type="InterPro" id="IPR003594">
    <property type="entry name" value="HATPase_dom"/>
</dbReference>
<dbReference type="GO" id="GO:0000155">
    <property type="term" value="F:phosphorelay sensor kinase activity"/>
    <property type="evidence" value="ECO:0007669"/>
    <property type="project" value="InterPro"/>
</dbReference>
<evidence type="ECO:0000256" key="9">
    <source>
        <dbReference type="ARBA" id="ARBA00023012"/>
    </source>
</evidence>
<dbReference type="InterPro" id="IPR036097">
    <property type="entry name" value="HisK_dim/P_sf"/>
</dbReference>
<keyword evidence="10" id="KW-0812">Transmembrane</keyword>
<feature type="domain" description="Histidine kinase" evidence="11">
    <location>
        <begin position="1033"/>
        <end position="1244"/>
    </location>
</feature>
<evidence type="ECO:0000259" key="12">
    <source>
        <dbReference type="PROSITE" id="PS50885"/>
    </source>
</evidence>
<feature type="transmembrane region" description="Helical" evidence="10">
    <location>
        <begin position="285"/>
        <end position="305"/>
    </location>
</feature>
<feature type="transmembrane region" description="Helical" evidence="10">
    <location>
        <begin position="943"/>
        <end position="963"/>
    </location>
</feature>
<evidence type="ECO:0000256" key="2">
    <source>
        <dbReference type="ARBA" id="ARBA00004370"/>
    </source>
</evidence>
<evidence type="ECO:0000256" key="3">
    <source>
        <dbReference type="ARBA" id="ARBA00012438"/>
    </source>
</evidence>
<evidence type="ECO:0000259" key="11">
    <source>
        <dbReference type="PROSITE" id="PS50109"/>
    </source>
</evidence>
<comment type="caution">
    <text evidence="13">The sequence shown here is derived from an EMBL/GenBank/DDBJ whole genome shotgun (WGS) entry which is preliminary data.</text>
</comment>
<evidence type="ECO:0000256" key="10">
    <source>
        <dbReference type="SAM" id="Phobius"/>
    </source>
</evidence>
<dbReference type="Gene3D" id="1.10.287.130">
    <property type="match status" value="1"/>
</dbReference>
<dbReference type="PROSITE" id="PS50109">
    <property type="entry name" value="HIS_KIN"/>
    <property type="match status" value="1"/>
</dbReference>
<gene>
    <name evidence="13" type="ORF">D0C36_14065</name>
</gene>
<keyword evidence="4" id="KW-0597">Phosphoprotein</keyword>
<dbReference type="Gene3D" id="6.10.340.10">
    <property type="match status" value="1"/>
</dbReference>
<feature type="transmembrane region" description="Helical" evidence="10">
    <location>
        <begin position="207"/>
        <end position="226"/>
    </location>
</feature>
<keyword evidence="14" id="KW-1185">Reference proteome</keyword>
<keyword evidence="6" id="KW-0547">Nucleotide-binding</keyword>
<feature type="transmembrane region" description="Helical" evidence="10">
    <location>
        <begin position="719"/>
        <end position="743"/>
    </location>
</feature>
<sequence>MSTAGKIRVLLALLFASLLFTALAIESTYTPANNLVQTARLLENNLHKKETLVYNFLTSKQAFEEIKNLRNTPKKGLNFIQDYTMKRGIWALVYKNGKLNFWSGAKVIPPKAVQRIKEGCSFIKQPNGYYEAIRKTDGETVVIFFIPVRNSYPFGNEYLRNVFAKDLTTDQNVEIADFTDKEVYAVHDVNGVYLFSLKLTKGVNHRFFNLVVGFWVLAIISLCILIQNITQYLARKWVYASFLFLAGSLIIIRIINLFLGIPVFTEQLSLFSPQLYASSPVFRSLGDFCINILCLCWFFAFAYTQRNRLVKKKPGKILSYVILAAILGILIFISNELLRIFYGLVINSKISFDVNNILNLSGFSYLGVLMLCFSFLMFFLLSEISLTICFELAIPTSQQAIIFISAIAIVTAVTTFYWEFSMYNILWMFIILIRGYAYEYENRRFTSMTFIWVILICTIISAIKLNHFEQVREEGVRKVLIQKLEMPDDAIADGIFKKIEKDLSKDSLLVSYFKSTDRSDDYLETRLKKTYFDQYLSKYDFKVHGYDTNGSPISVEKNYSLDVFKDMVVYSSYKVSDYFYRENESFGFQSYFAILPVFDNDNNLGTVVIELKSKPLLIPGSFPDLLIDKQVKGNSDDFKGYSFAFYADNRLVTQSGNYVYSVRNNEFKGKLHDYTTQTSEGTNNALASRFTTYNHLLYKQSERNLIVVTQENNALLSNITAITFFFVILLLFGTLVILVRLLWIRVRILTVNNNRIKWGFKISLDKILYRTRIQFSMIFAVVITLILVGIITFVSISSQFQTQQEKLIRSKILQIATAFEVGPLVDRLNYDNEQARVAFDNLAGNYSADLSLFDLNGKLLLTTQPKIYDYGLLCRQMNGRAFIALNGQQKSEVLSDEKIGLLSYKAAYTPIRNVRHETIAYLQLPYFANQADYTERIGSLLNIMINVYALVFIAIGLFAVIIARQITAPLNFIQYNLSKTIYGKKNEPIKWDRDDEIGALIKEYNNMIAALEQSAIKLAQSERESAWREMAKQVAHEIKNPLTPLKLGLQLLDKSWKDKDPKFDQKFERFSKSFVEQIESLSSIASEFSAFAKMPDTRIERMNIFDILNQAVTIFKQMDNVLITYKWPETPFNVDADRDQLLRCFNNLLKNAIEATPEDRKCEIEINYLITTKNILLTIKDNGSGIPENMREKIFEPNFTTKSSGTGLGLAFVKNSIENANGKVWFDTAIDAGTTFYLSFPIAAV</sequence>
<proteinExistence type="predicted"/>
<dbReference type="InterPro" id="IPR004358">
    <property type="entry name" value="Sig_transdc_His_kin-like_C"/>
</dbReference>
<evidence type="ECO:0000256" key="8">
    <source>
        <dbReference type="ARBA" id="ARBA00022840"/>
    </source>
</evidence>
<name>A0A372NTG6_9SPHI</name>
<keyword evidence="8" id="KW-0067">ATP-binding</keyword>
<dbReference type="SUPFAM" id="SSF47384">
    <property type="entry name" value="Homodimeric domain of signal transducing histidine kinase"/>
    <property type="match status" value="1"/>
</dbReference>
<dbReference type="Pfam" id="PF00512">
    <property type="entry name" value="HisKA"/>
    <property type="match status" value="1"/>
</dbReference>
<evidence type="ECO:0000256" key="7">
    <source>
        <dbReference type="ARBA" id="ARBA00022777"/>
    </source>
</evidence>
<dbReference type="PANTHER" id="PTHR43065:SF46">
    <property type="entry name" value="C4-DICARBOXYLATE TRANSPORT SENSOR PROTEIN DCTB"/>
    <property type="match status" value="1"/>
</dbReference>
<feature type="transmembrane region" description="Helical" evidence="10">
    <location>
        <begin position="416"/>
        <end position="433"/>
    </location>
</feature>
<dbReference type="Pfam" id="PF02518">
    <property type="entry name" value="HATPase_c"/>
    <property type="match status" value="1"/>
</dbReference>
<dbReference type="Gene3D" id="3.30.565.10">
    <property type="entry name" value="Histidine kinase-like ATPase, C-terminal domain"/>
    <property type="match status" value="1"/>
</dbReference>
<dbReference type="CDD" id="cd00075">
    <property type="entry name" value="HATPase"/>
    <property type="match status" value="1"/>
</dbReference>
<feature type="domain" description="HAMP" evidence="12">
    <location>
        <begin position="964"/>
        <end position="1016"/>
    </location>
</feature>
<keyword evidence="7" id="KW-0418">Kinase</keyword>
<accession>A0A372NTG6</accession>
<evidence type="ECO:0000313" key="13">
    <source>
        <dbReference type="EMBL" id="RFZ92545.1"/>
    </source>
</evidence>
<dbReference type="InterPro" id="IPR003661">
    <property type="entry name" value="HisK_dim/P_dom"/>
</dbReference>
<protein>
    <recommendedName>
        <fullName evidence="3">histidine kinase</fullName>
        <ecNumber evidence="3">2.7.13.3</ecNumber>
    </recommendedName>
</protein>
<feature type="transmembrane region" description="Helical" evidence="10">
    <location>
        <begin position="775"/>
        <end position="796"/>
    </location>
</feature>
<feature type="transmembrane region" description="Helical" evidence="10">
    <location>
        <begin position="362"/>
        <end position="381"/>
    </location>
</feature>
<dbReference type="InterPro" id="IPR003660">
    <property type="entry name" value="HAMP_dom"/>
</dbReference>
<dbReference type="PRINTS" id="PR00344">
    <property type="entry name" value="BCTRLSENSOR"/>
</dbReference>
<evidence type="ECO:0000256" key="5">
    <source>
        <dbReference type="ARBA" id="ARBA00022679"/>
    </source>
</evidence>
<reference evidence="13 14" key="1">
    <citation type="submission" date="2018-08" db="EMBL/GenBank/DDBJ databases">
        <title>Mucilaginibacter sp. MYSH2.</title>
        <authorList>
            <person name="Seo T."/>
        </authorList>
    </citation>
    <scope>NUCLEOTIDE SEQUENCE [LARGE SCALE GENOMIC DNA]</scope>
    <source>
        <strain evidence="13 14">MYSH2</strain>
    </source>
</reference>
<dbReference type="PROSITE" id="PS50885">
    <property type="entry name" value="HAMP"/>
    <property type="match status" value="1"/>
</dbReference>
<dbReference type="SMART" id="SM00388">
    <property type="entry name" value="HisKA"/>
    <property type="match status" value="1"/>
</dbReference>
<feature type="transmembrane region" description="Helical" evidence="10">
    <location>
        <begin position="238"/>
        <end position="265"/>
    </location>
</feature>
<feature type="transmembrane region" description="Helical" evidence="10">
    <location>
        <begin position="317"/>
        <end position="342"/>
    </location>
</feature>
<dbReference type="SUPFAM" id="SSF55874">
    <property type="entry name" value="ATPase domain of HSP90 chaperone/DNA topoisomerase II/histidine kinase"/>
    <property type="match status" value="1"/>
</dbReference>
<keyword evidence="10" id="KW-0472">Membrane</keyword>
<dbReference type="GO" id="GO:0016020">
    <property type="term" value="C:membrane"/>
    <property type="evidence" value="ECO:0007669"/>
    <property type="project" value="UniProtKB-SubCell"/>
</dbReference>
<evidence type="ECO:0000256" key="6">
    <source>
        <dbReference type="ARBA" id="ARBA00022741"/>
    </source>
</evidence>
<evidence type="ECO:0000313" key="14">
    <source>
        <dbReference type="Proteomes" id="UP000264217"/>
    </source>
</evidence>
<dbReference type="InterPro" id="IPR005467">
    <property type="entry name" value="His_kinase_dom"/>
</dbReference>
<dbReference type="EC" id="2.7.13.3" evidence="3"/>